<dbReference type="AlphaFoldDB" id="A0A1M4S4R2"/>
<dbReference type="Proteomes" id="UP000184295">
    <property type="component" value="Unassembled WGS sequence"/>
</dbReference>
<keyword evidence="5" id="KW-1185">Reference proteome</keyword>
<dbReference type="InterPro" id="IPR043202">
    <property type="entry name" value="Band-7_stomatin-like"/>
</dbReference>
<evidence type="ECO:0000259" key="3">
    <source>
        <dbReference type="SMART" id="SM00244"/>
    </source>
</evidence>
<sequence>MIGSVVVVLVVVVALVFGLLRSVRIVPEFQRLVVFRLGRIQGNKGPGLILVNPLTDKVNIVDLREQYLEIPHQIAITKDNAPISIDFIMFYKVIDPTMSVVQVRDFSGAALNIAATTLRSVVGDMSLDDVLSKREEMNGFLRVRLDEVTERWGVKVTNVEVREINPPPQVQEAMTRQMSAERTRRAAVTEAEGQKRAAITVAEGQQQAMILQAEGQKQAAVLAAEGERQAAVLKAQGLSDALATVTGVAREIDSNTMLFQYLDALRQLAASPATKFVLPMELTNLLSGVRQAAEALTGTSPTRSAVSTNGKSATTQSQG</sequence>
<protein>
    <submittedName>
        <fullName evidence="4">SPFH domain, Band 7 family protein</fullName>
    </submittedName>
</protein>
<dbReference type="PANTHER" id="PTHR10264:SF19">
    <property type="entry name" value="AT06885P-RELATED"/>
    <property type="match status" value="1"/>
</dbReference>
<dbReference type="InterPro" id="IPR001107">
    <property type="entry name" value="Band_7"/>
</dbReference>
<dbReference type="RefSeq" id="WP_072787559.1">
    <property type="nucleotide sequence ID" value="NZ_FQUL01000001.1"/>
</dbReference>
<name>A0A1M4S4R2_9ACTN</name>
<dbReference type="PRINTS" id="PR00721">
    <property type="entry name" value="STOMATIN"/>
</dbReference>
<organism evidence="4 5">
    <name type="scientific">Ferrithrix thermotolerans DSM 19514</name>
    <dbReference type="NCBI Taxonomy" id="1121881"/>
    <lineage>
        <taxon>Bacteria</taxon>
        <taxon>Bacillati</taxon>
        <taxon>Actinomycetota</taxon>
        <taxon>Acidimicrobiia</taxon>
        <taxon>Acidimicrobiales</taxon>
        <taxon>Acidimicrobiaceae</taxon>
        <taxon>Ferrithrix</taxon>
    </lineage>
</organism>
<accession>A0A1M4S4R2</accession>
<gene>
    <name evidence="4" type="ORF">SAMN02745225_00036</name>
</gene>
<dbReference type="GO" id="GO:0005886">
    <property type="term" value="C:plasma membrane"/>
    <property type="evidence" value="ECO:0007669"/>
    <property type="project" value="InterPro"/>
</dbReference>
<proteinExistence type="inferred from homology"/>
<evidence type="ECO:0000256" key="2">
    <source>
        <dbReference type="SAM" id="MobiDB-lite"/>
    </source>
</evidence>
<dbReference type="GO" id="GO:0098552">
    <property type="term" value="C:side of membrane"/>
    <property type="evidence" value="ECO:0007669"/>
    <property type="project" value="UniProtKB-ARBA"/>
</dbReference>
<dbReference type="FunFam" id="3.30.479.30:FF:000004">
    <property type="entry name" value="Putative membrane protease family, stomatin"/>
    <property type="match status" value="1"/>
</dbReference>
<evidence type="ECO:0000313" key="4">
    <source>
        <dbReference type="EMBL" id="SHE27196.1"/>
    </source>
</evidence>
<dbReference type="SUPFAM" id="SSF117892">
    <property type="entry name" value="Band 7/SPFH domain"/>
    <property type="match status" value="1"/>
</dbReference>
<dbReference type="Pfam" id="PF01145">
    <property type="entry name" value="Band_7"/>
    <property type="match status" value="1"/>
</dbReference>
<feature type="region of interest" description="Disordered" evidence="2">
    <location>
        <begin position="296"/>
        <end position="319"/>
    </location>
</feature>
<evidence type="ECO:0000256" key="1">
    <source>
        <dbReference type="ARBA" id="ARBA00008164"/>
    </source>
</evidence>
<feature type="domain" description="Band 7" evidence="3">
    <location>
        <begin position="21"/>
        <end position="178"/>
    </location>
</feature>
<evidence type="ECO:0000313" key="5">
    <source>
        <dbReference type="Proteomes" id="UP000184295"/>
    </source>
</evidence>
<reference evidence="5" key="1">
    <citation type="submission" date="2016-11" db="EMBL/GenBank/DDBJ databases">
        <authorList>
            <person name="Varghese N."/>
            <person name="Submissions S."/>
        </authorList>
    </citation>
    <scope>NUCLEOTIDE SEQUENCE [LARGE SCALE GENOMIC DNA]</scope>
    <source>
        <strain evidence="5">DSM 19514</strain>
    </source>
</reference>
<dbReference type="InterPro" id="IPR036013">
    <property type="entry name" value="Band_7/SPFH_dom_sf"/>
</dbReference>
<dbReference type="InterPro" id="IPR001972">
    <property type="entry name" value="Stomatin_HflK_fam"/>
</dbReference>
<feature type="compositionally biased region" description="Polar residues" evidence="2">
    <location>
        <begin position="297"/>
        <end position="319"/>
    </location>
</feature>
<dbReference type="Gene3D" id="3.30.479.30">
    <property type="entry name" value="Band 7 domain"/>
    <property type="match status" value="1"/>
</dbReference>
<dbReference type="PANTHER" id="PTHR10264">
    <property type="entry name" value="BAND 7 PROTEIN-RELATED"/>
    <property type="match status" value="1"/>
</dbReference>
<dbReference type="STRING" id="1121881.SAMN02745225_00036"/>
<comment type="similarity">
    <text evidence="1">Belongs to the band 7/mec-2 family.</text>
</comment>
<dbReference type="OrthoDB" id="9809197at2"/>
<dbReference type="EMBL" id="FQUL01000001">
    <property type="protein sequence ID" value="SHE27196.1"/>
    <property type="molecule type" value="Genomic_DNA"/>
</dbReference>
<dbReference type="SMART" id="SM00244">
    <property type="entry name" value="PHB"/>
    <property type="match status" value="1"/>
</dbReference>